<dbReference type="AlphaFoldDB" id="A0A8S2KQC3"/>
<dbReference type="EMBL" id="CAJOBA010009992">
    <property type="protein sequence ID" value="CAF3864312.1"/>
    <property type="molecule type" value="Genomic_DNA"/>
</dbReference>
<evidence type="ECO:0000313" key="3">
    <source>
        <dbReference type="Proteomes" id="UP000682733"/>
    </source>
</evidence>
<reference evidence="2" key="1">
    <citation type="submission" date="2021-02" db="EMBL/GenBank/DDBJ databases">
        <authorList>
            <person name="Nowell W R."/>
        </authorList>
    </citation>
    <scope>NUCLEOTIDE SEQUENCE</scope>
</reference>
<feature type="non-terminal residue" evidence="2">
    <location>
        <position position="328"/>
    </location>
</feature>
<accession>A0A8S2KQC3</accession>
<dbReference type="Proteomes" id="UP000677228">
    <property type="component" value="Unassembled WGS sequence"/>
</dbReference>
<organism evidence="2 3">
    <name type="scientific">Didymodactylos carnosus</name>
    <dbReference type="NCBI Taxonomy" id="1234261"/>
    <lineage>
        <taxon>Eukaryota</taxon>
        <taxon>Metazoa</taxon>
        <taxon>Spiralia</taxon>
        <taxon>Gnathifera</taxon>
        <taxon>Rotifera</taxon>
        <taxon>Eurotatoria</taxon>
        <taxon>Bdelloidea</taxon>
        <taxon>Philodinida</taxon>
        <taxon>Philodinidae</taxon>
        <taxon>Didymodactylos</taxon>
    </lineage>
</organism>
<comment type="caution">
    <text evidence="2">The sequence shown here is derived from an EMBL/GenBank/DDBJ whole genome shotgun (WGS) entry which is preliminary data.</text>
</comment>
<feature type="non-terminal residue" evidence="2">
    <location>
        <position position="1"/>
    </location>
</feature>
<name>A0A8S2KQC3_9BILA</name>
<sequence>MHDCINDETTTRELLEQYMENTTYADLTDHFIYYPIFLQARMMTFIEHFKTDKFLNFTLTRTEADQAKLNLFLQDAARYLHDSSTRLLYRSLLFQMKSISSRQSCLKALIVGTVFLPLTTNESFLDEFYHLLSSRYLLTSTMMDTFFHVLWPTGINQIYSVPRAYLSMLVIVRLASMNQVRSREFTQNELYSYLLQICYLIHVRVPNININLMHLFEPICECDKFKDFLDQCTVEALEQLITLLRQKMKFGLKLKQICRMKIRHTLTSTTETDDLNILEKVKQLELSTNYEQYLTYNLEDILLRPDKYYEQTKSAQVWNSRIPPPPGH</sequence>
<evidence type="ECO:0000313" key="1">
    <source>
        <dbReference type="EMBL" id="CAF1103133.1"/>
    </source>
</evidence>
<evidence type="ECO:0000313" key="2">
    <source>
        <dbReference type="EMBL" id="CAF3864312.1"/>
    </source>
</evidence>
<proteinExistence type="predicted"/>
<dbReference type="Proteomes" id="UP000682733">
    <property type="component" value="Unassembled WGS sequence"/>
</dbReference>
<protein>
    <submittedName>
        <fullName evidence="2">Uncharacterized protein</fullName>
    </submittedName>
</protein>
<dbReference type="EMBL" id="CAJNOK010009974">
    <property type="protein sequence ID" value="CAF1103133.1"/>
    <property type="molecule type" value="Genomic_DNA"/>
</dbReference>
<gene>
    <name evidence="1" type="ORF">OVA965_LOCUS19392</name>
    <name evidence="2" type="ORF">TMI583_LOCUS19401</name>
</gene>